<proteinExistence type="predicted"/>
<evidence type="ECO:0000313" key="2">
    <source>
        <dbReference type="EMBL" id="CCO66325.1"/>
    </source>
</evidence>
<dbReference type="eggNOG" id="ENOG502RXAI">
    <property type="taxonomic scope" value="Eukaryota"/>
</dbReference>
<protein>
    <recommendedName>
        <fullName evidence="4">Sulfotransferase</fullName>
    </recommendedName>
</protein>
<accession>K8F2P3</accession>
<gene>
    <name evidence="2" type="ORF">Bathy07g01120</name>
</gene>
<name>K8F2P3_9CHLO</name>
<dbReference type="InterPro" id="IPR052736">
    <property type="entry name" value="Stf3_sulfotransferase"/>
</dbReference>
<feature type="compositionally biased region" description="Basic and acidic residues" evidence="1">
    <location>
        <begin position="1"/>
        <end position="10"/>
    </location>
</feature>
<evidence type="ECO:0000256" key="1">
    <source>
        <dbReference type="SAM" id="MobiDB-lite"/>
    </source>
</evidence>
<dbReference type="SUPFAM" id="SSF52540">
    <property type="entry name" value="P-loop containing nucleoside triphosphate hydrolases"/>
    <property type="match status" value="1"/>
</dbReference>
<dbReference type="RefSeq" id="XP_007512237.1">
    <property type="nucleotide sequence ID" value="XM_007512175.1"/>
</dbReference>
<dbReference type="OrthoDB" id="429813at2759"/>
<dbReference type="KEGG" id="bpg:Bathy07g01120"/>
<evidence type="ECO:0008006" key="4">
    <source>
        <dbReference type="Google" id="ProtNLM"/>
    </source>
</evidence>
<organism evidence="2 3">
    <name type="scientific">Bathycoccus prasinos</name>
    <dbReference type="NCBI Taxonomy" id="41875"/>
    <lineage>
        <taxon>Eukaryota</taxon>
        <taxon>Viridiplantae</taxon>
        <taxon>Chlorophyta</taxon>
        <taxon>Mamiellophyceae</taxon>
        <taxon>Mamiellales</taxon>
        <taxon>Bathycoccaceae</taxon>
        <taxon>Bathycoccus</taxon>
    </lineage>
</organism>
<dbReference type="EMBL" id="FO082272">
    <property type="protein sequence ID" value="CCO66325.1"/>
    <property type="molecule type" value="Genomic_DNA"/>
</dbReference>
<dbReference type="PANTHER" id="PTHR36451">
    <property type="entry name" value="PAPS-DEPENDENT SULFOTRANSFERASE STF3"/>
    <property type="match status" value="1"/>
</dbReference>
<reference evidence="2 3" key="1">
    <citation type="submission" date="2011-10" db="EMBL/GenBank/DDBJ databases">
        <authorList>
            <person name="Genoscope - CEA"/>
        </authorList>
    </citation>
    <scope>NUCLEOTIDE SEQUENCE [LARGE SCALE GENOMIC DNA]</scope>
    <source>
        <strain evidence="2 3">RCC 1105</strain>
    </source>
</reference>
<dbReference type="Gene3D" id="3.40.50.300">
    <property type="entry name" value="P-loop containing nucleotide triphosphate hydrolases"/>
    <property type="match status" value="1"/>
</dbReference>
<dbReference type="Proteomes" id="UP000198341">
    <property type="component" value="Chromosome 7"/>
</dbReference>
<keyword evidence="3" id="KW-1185">Reference proteome</keyword>
<feature type="region of interest" description="Disordered" evidence="1">
    <location>
        <begin position="1"/>
        <end position="23"/>
    </location>
</feature>
<dbReference type="AlphaFoldDB" id="K8F2P3"/>
<dbReference type="GeneID" id="19014602"/>
<dbReference type="InterPro" id="IPR027417">
    <property type="entry name" value="P-loop_NTPase"/>
</dbReference>
<evidence type="ECO:0000313" key="3">
    <source>
        <dbReference type="Proteomes" id="UP000198341"/>
    </source>
</evidence>
<sequence length="422" mass="50300">MTMGKEEEKQQQQQHIPWRPRDFSSVKNHPLSGITFAQWYRLVRKYRGDIEYFRYFPRLVFLTVMSMFNALFACVEMVCYGSAISKTIVDDDPVIIVGHPRTGTTHLHNLLTLDEDSFYTCTTFDVGFPSSFLLFPKRVREMLKTIMDDTRPMDNMRLAHDSPQEDEVATNQLSSCLASPYAPLMFPKLEEKFRPFYRLDGEDEEYPCKLEDARIWRDNFWYFVQKVTYAAESSRKKDDAPKKKRRRLVLKSPVHMARIKLLARMFPKAQFLVCHRHPYETFQSAANMADKYYWSCFLQAPRNREEIEEFIFRQGEILHDAYEKDLKDIDDLTPRVMEIPFKELDEKPLQTLEKIYNKFEFKPRKEKYKGSDAETKAKAYIESSALKNFKKNAFAADLSRATKREINRRWRTWFRLFDYTKF</sequence>
<dbReference type="Pfam" id="PF13469">
    <property type="entry name" value="Sulfotransfer_3"/>
    <property type="match status" value="1"/>
</dbReference>
<dbReference type="PANTHER" id="PTHR36451:SF1">
    <property type="entry name" value="OMEGA-HYDROXY-BETA-DIHYDROMENAQUINONE-9 SULFOTRANSFERASE STF3"/>
    <property type="match status" value="1"/>
</dbReference>